<dbReference type="Proteomes" id="UP000027135">
    <property type="component" value="Unassembled WGS sequence"/>
</dbReference>
<protein>
    <submittedName>
        <fullName evidence="2">Uncharacterized protein</fullName>
    </submittedName>
</protein>
<sequence length="110" mass="12239">MSELDMNLAFNFKVNANSTELHNTILLSTGTGTVILLMLTYIIWIFIEILRSNSNAPSNTGIKQNSITESTSSIYFIRAQEPLAQYHVSDETNKIHAEETATSPPVITHI</sequence>
<evidence type="ECO:0000313" key="3">
    <source>
        <dbReference type="Proteomes" id="UP000027135"/>
    </source>
</evidence>
<organism evidence="2 3">
    <name type="scientific">Zootermopsis nevadensis</name>
    <name type="common">Dampwood termite</name>
    <dbReference type="NCBI Taxonomy" id="136037"/>
    <lineage>
        <taxon>Eukaryota</taxon>
        <taxon>Metazoa</taxon>
        <taxon>Ecdysozoa</taxon>
        <taxon>Arthropoda</taxon>
        <taxon>Hexapoda</taxon>
        <taxon>Insecta</taxon>
        <taxon>Pterygota</taxon>
        <taxon>Neoptera</taxon>
        <taxon>Polyneoptera</taxon>
        <taxon>Dictyoptera</taxon>
        <taxon>Blattodea</taxon>
        <taxon>Blattoidea</taxon>
        <taxon>Termitoidae</taxon>
        <taxon>Termopsidae</taxon>
        <taxon>Zootermopsis</taxon>
    </lineage>
</organism>
<keyword evidence="1" id="KW-1133">Transmembrane helix</keyword>
<keyword evidence="1" id="KW-0812">Transmembrane</keyword>
<dbReference type="InParanoid" id="A0A067RKC3"/>
<name>A0A067RKC3_ZOONE</name>
<dbReference type="EMBL" id="KK852573">
    <property type="protein sequence ID" value="KDR21060.1"/>
    <property type="molecule type" value="Genomic_DNA"/>
</dbReference>
<reference evidence="2 3" key="1">
    <citation type="journal article" date="2014" name="Nat. Commun.">
        <title>Molecular traces of alternative social organization in a termite genome.</title>
        <authorList>
            <person name="Terrapon N."/>
            <person name="Li C."/>
            <person name="Robertson H.M."/>
            <person name="Ji L."/>
            <person name="Meng X."/>
            <person name="Booth W."/>
            <person name="Chen Z."/>
            <person name="Childers C.P."/>
            <person name="Glastad K.M."/>
            <person name="Gokhale K."/>
            <person name="Gowin J."/>
            <person name="Gronenberg W."/>
            <person name="Hermansen R.A."/>
            <person name="Hu H."/>
            <person name="Hunt B.G."/>
            <person name="Huylmans A.K."/>
            <person name="Khalil S.M."/>
            <person name="Mitchell R.D."/>
            <person name="Munoz-Torres M.C."/>
            <person name="Mustard J.A."/>
            <person name="Pan H."/>
            <person name="Reese J.T."/>
            <person name="Scharf M.E."/>
            <person name="Sun F."/>
            <person name="Vogel H."/>
            <person name="Xiao J."/>
            <person name="Yang W."/>
            <person name="Yang Z."/>
            <person name="Yang Z."/>
            <person name="Zhou J."/>
            <person name="Zhu J."/>
            <person name="Brent C.S."/>
            <person name="Elsik C.G."/>
            <person name="Goodisman M.A."/>
            <person name="Liberles D.A."/>
            <person name="Roe R.M."/>
            <person name="Vargo E.L."/>
            <person name="Vilcinskas A."/>
            <person name="Wang J."/>
            <person name="Bornberg-Bauer E."/>
            <person name="Korb J."/>
            <person name="Zhang G."/>
            <person name="Liebig J."/>
        </authorList>
    </citation>
    <scope>NUCLEOTIDE SEQUENCE [LARGE SCALE GENOMIC DNA]</scope>
    <source>
        <tissue evidence="2">Whole organism</tissue>
    </source>
</reference>
<feature type="transmembrane region" description="Helical" evidence="1">
    <location>
        <begin position="25"/>
        <end position="47"/>
    </location>
</feature>
<keyword evidence="3" id="KW-1185">Reference proteome</keyword>
<proteinExistence type="predicted"/>
<keyword evidence="1" id="KW-0472">Membrane</keyword>
<accession>A0A067RKC3</accession>
<evidence type="ECO:0000313" key="2">
    <source>
        <dbReference type="EMBL" id="KDR21060.1"/>
    </source>
</evidence>
<evidence type="ECO:0000256" key="1">
    <source>
        <dbReference type="SAM" id="Phobius"/>
    </source>
</evidence>
<dbReference type="AlphaFoldDB" id="A0A067RKC3"/>
<gene>
    <name evidence="2" type="ORF">L798_04115</name>
</gene>